<dbReference type="PROSITE" id="PS50888">
    <property type="entry name" value="BHLH"/>
    <property type="match status" value="1"/>
</dbReference>
<evidence type="ECO:0000256" key="1">
    <source>
        <dbReference type="SAM" id="Coils"/>
    </source>
</evidence>
<dbReference type="AlphaFoldDB" id="A0A8K1CN47"/>
<dbReference type="SUPFAM" id="SSF47459">
    <property type="entry name" value="HLH, helix-loop-helix DNA-binding domain"/>
    <property type="match status" value="1"/>
</dbReference>
<keyword evidence="5" id="KW-1185">Reference proteome</keyword>
<protein>
    <recommendedName>
        <fullName evidence="3">BHLH domain-containing protein</fullName>
    </recommendedName>
</protein>
<feature type="coiled-coil region" evidence="1">
    <location>
        <begin position="304"/>
        <end position="338"/>
    </location>
</feature>
<gene>
    <name evidence="4" type="ORF">Poli38472_003919</name>
</gene>
<dbReference type="EMBL" id="SPLM01000036">
    <property type="protein sequence ID" value="TMW66154.1"/>
    <property type="molecule type" value="Genomic_DNA"/>
</dbReference>
<accession>A0A8K1CN47</accession>
<name>A0A8K1CN47_PYTOL</name>
<evidence type="ECO:0000259" key="3">
    <source>
        <dbReference type="PROSITE" id="PS50888"/>
    </source>
</evidence>
<evidence type="ECO:0000313" key="5">
    <source>
        <dbReference type="Proteomes" id="UP000794436"/>
    </source>
</evidence>
<dbReference type="GO" id="GO:0046983">
    <property type="term" value="F:protein dimerization activity"/>
    <property type="evidence" value="ECO:0007669"/>
    <property type="project" value="InterPro"/>
</dbReference>
<organism evidence="4 5">
    <name type="scientific">Pythium oligandrum</name>
    <name type="common">Mycoparasitic fungus</name>
    <dbReference type="NCBI Taxonomy" id="41045"/>
    <lineage>
        <taxon>Eukaryota</taxon>
        <taxon>Sar</taxon>
        <taxon>Stramenopiles</taxon>
        <taxon>Oomycota</taxon>
        <taxon>Peronosporomycetes</taxon>
        <taxon>Pythiales</taxon>
        <taxon>Pythiaceae</taxon>
        <taxon>Pythium</taxon>
    </lineage>
</organism>
<proteinExistence type="predicted"/>
<keyword evidence="1" id="KW-0175">Coiled coil</keyword>
<feature type="domain" description="BHLH" evidence="3">
    <location>
        <begin position="265"/>
        <end position="314"/>
    </location>
</feature>
<dbReference type="Proteomes" id="UP000794436">
    <property type="component" value="Unassembled WGS sequence"/>
</dbReference>
<feature type="compositionally biased region" description="Low complexity" evidence="2">
    <location>
        <begin position="42"/>
        <end position="61"/>
    </location>
</feature>
<sequence length="419" mass="45194">MDFDMEMSGLQIEDMGEYFFPTEMNNDNWKGFSLGYMEEETSSAPPSSTSTTTTDTTTTASRPIAIGGSAASSRHHDVAAMLVSPPLLSSSFSEMLRLSSGNLAAAFQYGTNDVPMSPAATSAGSLTATGTTSTSTNPFHASMLTSLAAESKFAHREEDILGLANFSLDHLSSMKPTPRAEEKKLEIKIAPPPSTHAPVRPTAQKPPVATCQRIIDDEEDEDEDIEEKKSVPITASTPTTNKRPFEMMESCSMDSCSTIGAPEDDRGFRKKSREKMRRQEVNVKFDELIELLGLSNRVRKSAILQEAVSAIKTLKRERDDFRRERDRLQQEVSKLTTYLQYSQLAPGVPMPPMAPTPSGSSAQLSQLSAQAANAALSSMNSSMAMPSGSACFPIGSAFTATLTATSTMSNATPIAPKKS</sequence>
<feature type="region of interest" description="Disordered" evidence="2">
    <location>
        <begin position="38"/>
        <end position="62"/>
    </location>
</feature>
<dbReference type="Pfam" id="PF00010">
    <property type="entry name" value="HLH"/>
    <property type="match status" value="1"/>
</dbReference>
<dbReference type="SMART" id="SM00353">
    <property type="entry name" value="HLH"/>
    <property type="match status" value="1"/>
</dbReference>
<evidence type="ECO:0000256" key="2">
    <source>
        <dbReference type="SAM" id="MobiDB-lite"/>
    </source>
</evidence>
<dbReference type="Gene3D" id="4.10.280.10">
    <property type="entry name" value="Helix-loop-helix DNA-binding domain"/>
    <property type="match status" value="1"/>
</dbReference>
<dbReference type="InterPro" id="IPR036638">
    <property type="entry name" value="HLH_DNA-bd_sf"/>
</dbReference>
<dbReference type="InterPro" id="IPR011598">
    <property type="entry name" value="bHLH_dom"/>
</dbReference>
<dbReference type="OrthoDB" id="76469at2759"/>
<reference evidence="4" key="1">
    <citation type="submission" date="2019-03" db="EMBL/GenBank/DDBJ databases">
        <title>Long read genome sequence of the mycoparasitic Pythium oligandrum ATCC 38472 isolated from sugarbeet rhizosphere.</title>
        <authorList>
            <person name="Gaulin E."/>
        </authorList>
    </citation>
    <scope>NUCLEOTIDE SEQUENCE</scope>
    <source>
        <strain evidence="4">ATCC 38472_TT</strain>
    </source>
</reference>
<comment type="caution">
    <text evidence="4">The sequence shown here is derived from an EMBL/GenBank/DDBJ whole genome shotgun (WGS) entry which is preliminary data.</text>
</comment>
<feature type="region of interest" description="Disordered" evidence="2">
    <location>
        <begin position="254"/>
        <end position="273"/>
    </location>
</feature>
<evidence type="ECO:0000313" key="4">
    <source>
        <dbReference type="EMBL" id="TMW66154.1"/>
    </source>
</evidence>